<reference evidence="1" key="1">
    <citation type="submission" date="2023-05" db="EMBL/GenBank/DDBJ databases">
        <authorList>
            <consortium name="ELIXIR-Norway"/>
        </authorList>
    </citation>
    <scope>NUCLEOTIDE SEQUENCE</scope>
</reference>
<evidence type="ECO:0000313" key="1">
    <source>
        <dbReference type="EMBL" id="CAN0563285.1"/>
    </source>
</evidence>
<organism evidence="1 2">
    <name type="scientific">Rangifer tarandus platyrhynchus</name>
    <name type="common">Svalbard reindeer</name>
    <dbReference type="NCBI Taxonomy" id="3082113"/>
    <lineage>
        <taxon>Eukaryota</taxon>
        <taxon>Metazoa</taxon>
        <taxon>Chordata</taxon>
        <taxon>Craniata</taxon>
        <taxon>Vertebrata</taxon>
        <taxon>Euteleostomi</taxon>
        <taxon>Mammalia</taxon>
        <taxon>Eutheria</taxon>
        <taxon>Laurasiatheria</taxon>
        <taxon>Artiodactyla</taxon>
        <taxon>Ruminantia</taxon>
        <taxon>Pecora</taxon>
        <taxon>Cervidae</taxon>
        <taxon>Odocoileinae</taxon>
        <taxon>Rangifer</taxon>
    </lineage>
</organism>
<protein>
    <submittedName>
        <fullName evidence="1">Uncharacterized protein</fullName>
    </submittedName>
</protein>
<dbReference type="Proteomes" id="UP001162501">
    <property type="component" value="Chromosome 8"/>
</dbReference>
<name>A0AC60A6E2_RANTA</name>
<reference evidence="1" key="2">
    <citation type="submission" date="2025-03" db="EMBL/GenBank/DDBJ databases">
        <authorList>
            <consortium name="ELIXIR-Norway"/>
            <consortium name="Elixir Norway"/>
        </authorList>
    </citation>
    <scope>NUCLEOTIDE SEQUENCE</scope>
</reference>
<gene>
    <name evidence="1" type="ORF">MRATA1EN22A_LOCUS27496</name>
</gene>
<proteinExistence type="predicted"/>
<dbReference type="EMBL" id="OX596092">
    <property type="protein sequence ID" value="CAN0563285.1"/>
    <property type="molecule type" value="Genomic_DNA"/>
</dbReference>
<sequence>MPGAAQGQGSQLLSDANSNRTPHATREACDVRLPPAGRHGSTLVSRGSAAGDPGLTWLANKAPGIPVELRRDQLPAPRCLHLPWCSSG</sequence>
<evidence type="ECO:0000313" key="2">
    <source>
        <dbReference type="Proteomes" id="UP001162501"/>
    </source>
</evidence>
<accession>A0AC60A6E2</accession>